<dbReference type="AlphaFoldDB" id="A0A1A9RDU1"/>
<reference evidence="2" key="1">
    <citation type="submission" date="2016-05" db="EMBL/GenBank/DDBJ databases">
        <title>Draft genome of Corynebacterium afermentans subsp. afermentans LCDC 88199T.</title>
        <authorList>
            <person name="Bernier A.-M."/>
            <person name="Bernard K."/>
        </authorList>
    </citation>
    <scope>NUCLEOTIDE SEQUENCE [LARGE SCALE GENOMIC DNA]</scope>
    <source>
        <strain evidence="2">NML01-0328</strain>
    </source>
</reference>
<evidence type="ECO:0000313" key="1">
    <source>
        <dbReference type="EMBL" id="OAM16352.1"/>
    </source>
</evidence>
<proteinExistence type="predicted"/>
<evidence type="ECO:0000313" key="2">
    <source>
        <dbReference type="Proteomes" id="UP000078003"/>
    </source>
</evidence>
<dbReference type="RefSeq" id="WP_064104472.1">
    <property type="nucleotide sequence ID" value="NZ_LXSF01000006.1"/>
</dbReference>
<protein>
    <submittedName>
        <fullName evidence="1">Uncharacterized protein</fullName>
    </submittedName>
</protein>
<sequence>MNLQDILTKLFEKHKTLINEKVMHHEPALAEGGFMYQYACLDTLAEIAEQAGFPDLAKDIDYAVIAADVRRKQRGLHKCTCRRTDLFDNQKEAT</sequence>
<comment type="caution">
    <text evidence="1">The sequence shown here is derived from an EMBL/GenBank/DDBJ whole genome shotgun (WGS) entry which is preliminary data.</text>
</comment>
<dbReference type="EMBL" id="LXSF01000006">
    <property type="protein sequence ID" value="OAM16352.1"/>
    <property type="molecule type" value="Genomic_DNA"/>
</dbReference>
<dbReference type="Proteomes" id="UP000078003">
    <property type="component" value="Unassembled WGS sequence"/>
</dbReference>
<accession>A0A1A9RDU1</accession>
<organism evidence="1 2">
    <name type="scientific">Eikenella corrodens</name>
    <dbReference type="NCBI Taxonomy" id="539"/>
    <lineage>
        <taxon>Bacteria</taxon>
        <taxon>Pseudomonadati</taxon>
        <taxon>Pseudomonadota</taxon>
        <taxon>Betaproteobacteria</taxon>
        <taxon>Neisseriales</taxon>
        <taxon>Neisseriaceae</taxon>
        <taxon>Eikenella</taxon>
    </lineage>
</organism>
<name>A0A1A9RDU1_EIKCO</name>
<gene>
    <name evidence="1" type="ORF">A7P85_06460</name>
</gene>